<sequence length="24" mass="2624">KSVVHAVADGKIIANQIIESFKKK</sequence>
<evidence type="ECO:0000313" key="1">
    <source>
        <dbReference type="EMBL" id="KKM75415.1"/>
    </source>
</evidence>
<dbReference type="EMBL" id="LAZR01008981">
    <property type="protein sequence ID" value="KKM75415.1"/>
    <property type="molecule type" value="Genomic_DNA"/>
</dbReference>
<accession>A0A0F9MFQ8</accession>
<gene>
    <name evidence="2" type="ORF">LCGC14_1299230</name>
    <name evidence="1" type="ORF">LCGC14_1390530</name>
</gene>
<dbReference type="AlphaFoldDB" id="A0A0F9MFQ8"/>
<organism evidence="1">
    <name type="scientific">marine sediment metagenome</name>
    <dbReference type="NCBI Taxonomy" id="412755"/>
    <lineage>
        <taxon>unclassified sequences</taxon>
        <taxon>metagenomes</taxon>
        <taxon>ecological metagenomes</taxon>
    </lineage>
</organism>
<feature type="non-terminal residue" evidence="1">
    <location>
        <position position="1"/>
    </location>
</feature>
<proteinExistence type="predicted"/>
<name>A0A0F9MFQ8_9ZZZZ</name>
<evidence type="ECO:0000313" key="2">
    <source>
        <dbReference type="EMBL" id="KKM84424.1"/>
    </source>
</evidence>
<reference evidence="1" key="1">
    <citation type="journal article" date="2015" name="Nature">
        <title>Complex archaea that bridge the gap between prokaryotes and eukaryotes.</title>
        <authorList>
            <person name="Spang A."/>
            <person name="Saw J.H."/>
            <person name="Jorgensen S.L."/>
            <person name="Zaremba-Niedzwiedzka K."/>
            <person name="Martijn J."/>
            <person name="Lind A.E."/>
            <person name="van Eijk R."/>
            <person name="Schleper C."/>
            <person name="Guy L."/>
            <person name="Ettema T.J."/>
        </authorList>
    </citation>
    <scope>NUCLEOTIDE SEQUENCE</scope>
</reference>
<dbReference type="EMBL" id="LAZR01007569">
    <property type="protein sequence ID" value="KKM84424.1"/>
    <property type="molecule type" value="Genomic_DNA"/>
</dbReference>
<comment type="caution">
    <text evidence="1">The sequence shown here is derived from an EMBL/GenBank/DDBJ whole genome shotgun (WGS) entry which is preliminary data.</text>
</comment>
<protein>
    <submittedName>
        <fullName evidence="1">Uncharacterized protein</fullName>
    </submittedName>
</protein>